<protein>
    <submittedName>
        <fullName evidence="1">Uncharacterized protein</fullName>
    </submittedName>
</protein>
<dbReference type="OrthoDB" id="1886726at2759"/>
<keyword evidence="2" id="KW-1185">Reference proteome</keyword>
<name>A0A6A4NAW0_LUPAL</name>
<comment type="caution">
    <text evidence="1">The sequence shown here is derived from an EMBL/GenBank/DDBJ whole genome shotgun (WGS) entry which is preliminary data.</text>
</comment>
<sequence>MQCMLNIRATYGVPLSLSGITHPPLALSHEMEDHAMRMQTSLATEGVQPNQEISDFFEVKGETNIEDLSNNQLGFTAKAA</sequence>
<evidence type="ECO:0000313" key="1">
    <source>
        <dbReference type="EMBL" id="KAE9587945.1"/>
    </source>
</evidence>
<organism evidence="1 2">
    <name type="scientific">Lupinus albus</name>
    <name type="common">White lupine</name>
    <name type="synonym">Lupinus termis</name>
    <dbReference type="NCBI Taxonomy" id="3870"/>
    <lineage>
        <taxon>Eukaryota</taxon>
        <taxon>Viridiplantae</taxon>
        <taxon>Streptophyta</taxon>
        <taxon>Embryophyta</taxon>
        <taxon>Tracheophyta</taxon>
        <taxon>Spermatophyta</taxon>
        <taxon>Magnoliopsida</taxon>
        <taxon>eudicotyledons</taxon>
        <taxon>Gunneridae</taxon>
        <taxon>Pentapetalae</taxon>
        <taxon>rosids</taxon>
        <taxon>fabids</taxon>
        <taxon>Fabales</taxon>
        <taxon>Fabaceae</taxon>
        <taxon>Papilionoideae</taxon>
        <taxon>50 kb inversion clade</taxon>
        <taxon>genistoids sensu lato</taxon>
        <taxon>core genistoids</taxon>
        <taxon>Genisteae</taxon>
        <taxon>Lupinus</taxon>
    </lineage>
</organism>
<accession>A0A6A4NAW0</accession>
<proteinExistence type="predicted"/>
<reference evidence="2" key="1">
    <citation type="journal article" date="2020" name="Nat. Commun.">
        <title>Genome sequence of the cluster root forming white lupin.</title>
        <authorList>
            <person name="Hufnagel B."/>
            <person name="Marques A."/>
            <person name="Soriano A."/>
            <person name="Marques L."/>
            <person name="Divol F."/>
            <person name="Doumas P."/>
            <person name="Sallet E."/>
            <person name="Mancinotti D."/>
            <person name="Carrere S."/>
            <person name="Marande W."/>
            <person name="Arribat S."/>
            <person name="Keller J."/>
            <person name="Huneau C."/>
            <person name="Blein T."/>
            <person name="Aime D."/>
            <person name="Laguerre M."/>
            <person name="Taylor J."/>
            <person name="Schubert V."/>
            <person name="Nelson M."/>
            <person name="Geu-Flores F."/>
            <person name="Crespi M."/>
            <person name="Gallardo-Guerrero K."/>
            <person name="Delaux P.-M."/>
            <person name="Salse J."/>
            <person name="Berges H."/>
            <person name="Guyot R."/>
            <person name="Gouzy J."/>
            <person name="Peret B."/>
        </authorList>
    </citation>
    <scope>NUCLEOTIDE SEQUENCE [LARGE SCALE GENOMIC DNA]</scope>
    <source>
        <strain evidence="2">cv. Amiga</strain>
    </source>
</reference>
<dbReference type="EMBL" id="WOCE01000022">
    <property type="protein sequence ID" value="KAE9587945.1"/>
    <property type="molecule type" value="Genomic_DNA"/>
</dbReference>
<dbReference type="Proteomes" id="UP000447434">
    <property type="component" value="Chromosome 22"/>
</dbReference>
<evidence type="ECO:0000313" key="2">
    <source>
        <dbReference type="Proteomes" id="UP000447434"/>
    </source>
</evidence>
<dbReference type="AlphaFoldDB" id="A0A6A4NAW0"/>
<gene>
    <name evidence="1" type="ORF">Lalb_Chr22g0350191</name>
</gene>